<dbReference type="Proteomes" id="UP000473854">
    <property type="component" value="Unassembled WGS sequence"/>
</dbReference>
<comment type="caution">
    <text evidence="3">The sequence shown here is derived from an EMBL/GenBank/DDBJ whole genome shotgun (WGS) entry which is preliminary data.</text>
</comment>
<evidence type="ECO:0000313" key="3">
    <source>
        <dbReference type="EMBL" id="MTD12072.1"/>
    </source>
</evidence>
<organism evidence="3 4">
    <name type="scientific">Acinetobacter faecalis</name>
    <dbReference type="NCBI Taxonomy" id="2665161"/>
    <lineage>
        <taxon>Bacteria</taxon>
        <taxon>Pseudomonadati</taxon>
        <taxon>Pseudomonadota</taxon>
        <taxon>Gammaproteobacteria</taxon>
        <taxon>Moraxellales</taxon>
        <taxon>Moraxellaceae</taxon>
        <taxon>Acinetobacter</taxon>
    </lineage>
</organism>
<evidence type="ECO:0000313" key="5">
    <source>
        <dbReference type="Proteomes" id="UP001278995"/>
    </source>
</evidence>
<feature type="transmembrane region" description="Helical" evidence="1">
    <location>
        <begin position="97"/>
        <end position="118"/>
    </location>
</feature>
<evidence type="ECO:0000313" key="2">
    <source>
        <dbReference type="EMBL" id="MDY6487561.1"/>
    </source>
</evidence>
<dbReference type="AlphaFoldDB" id="A0A6L6GH19"/>
<keyword evidence="1" id="KW-1133">Transmembrane helix</keyword>
<dbReference type="RefSeq" id="WP_154773619.1">
    <property type="nucleotide sequence ID" value="NZ_JAXHPI010000001.1"/>
</dbReference>
<name>A0A6L6GH19_9GAMM</name>
<reference evidence="3 4" key="1">
    <citation type="submission" date="2019-11" db="EMBL/GenBank/DDBJ databases">
        <authorList>
            <person name="An D."/>
        </authorList>
    </citation>
    <scope>NUCLEOTIDE SEQUENCE [LARGE SCALE GENOMIC DNA]</scope>
    <source>
        <strain evidence="3 4">YIM 103518</strain>
    </source>
</reference>
<evidence type="ECO:0000313" key="4">
    <source>
        <dbReference type="Proteomes" id="UP000473854"/>
    </source>
</evidence>
<dbReference type="EMBL" id="JAXHPL010000061">
    <property type="protein sequence ID" value="MDY6487561.1"/>
    <property type="molecule type" value="Genomic_DNA"/>
</dbReference>
<proteinExistence type="predicted"/>
<accession>A0A6L6GH19</accession>
<evidence type="ECO:0000256" key="1">
    <source>
        <dbReference type="SAM" id="Phobius"/>
    </source>
</evidence>
<sequence>MSKTIDGFSLDLPPNKAQIIGLAQLHRKQLDEAIYHNELRLGDFCLAQKKRVYDYTRELNAEQRAEFYQAYNGELERFSVDESPHHHEEENQTHVKIMYGVLAVIAIVLYFVFLAPVLH</sequence>
<reference evidence="2 5" key="2">
    <citation type="submission" date="2023-11" db="EMBL/GenBank/DDBJ databases">
        <title>The common occurrence of Acinetobacte faecalis in cattle feces and its emended description.</title>
        <authorList>
            <person name="Kyselkova M."/>
            <person name="Xanthopoulou K."/>
            <person name="Shestivska V."/>
            <person name="Spanelova P."/>
            <person name="Maixnerova M."/>
            <person name="Higgins P.G."/>
            <person name="Nemec A."/>
        </authorList>
    </citation>
    <scope>NUCLEOTIDE SEQUENCE [LARGE SCALE GENOMIC DNA]</scope>
    <source>
        <strain evidence="2 5">ANC 7483</strain>
    </source>
</reference>
<gene>
    <name evidence="3" type="ORF">GIX10_11700</name>
    <name evidence="2" type="ORF">SKM51_10230</name>
</gene>
<dbReference type="EMBL" id="WLYL01000047">
    <property type="protein sequence ID" value="MTD12072.1"/>
    <property type="molecule type" value="Genomic_DNA"/>
</dbReference>
<protein>
    <submittedName>
        <fullName evidence="3">Uncharacterized protein</fullName>
    </submittedName>
</protein>
<keyword evidence="1" id="KW-0812">Transmembrane</keyword>
<dbReference type="Proteomes" id="UP001278995">
    <property type="component" value="Unassembled WGS sequence"/>
</dbReference>
<keyword evidence="1" id="KW-0472">Membrane</keyword>